<gene>
    <name evidence="1" type="ORF">S01H1_14932</name>
</gene>
<dbReference type="AlphaFoldDB" id="X0S221"/>
<organism evidence="1">
    <name type="scientific">marine sediment metagenome</name>
    <dbReference type="NCBI Taxonomy" id="412755"/>
    <lineage>
        <taxon>unclassified sequences</taxon>
        <taxon>metagenomes</taxon>
        <taxon>ecological metagenomes</taxon>
    </lineage>
</organism>
<accession>X0S221</accession>
<evidence type="ECO:0000313" key="1">
    <source>
        <dbReference type="EMBL" id="GAF69306.1"/>
    </source>
</evidence>
<protein>
    <submittedName>
        <fullName evidence="1">Uncharacterized protein</fullName>
    </submittedName>
</protein>
<reference evidence="1" key="1">
    <citation type="journal article" date="2014" name="Front. Microbiol.">
        <title>High frequency of phylogenetically diverse reductive dehalogenase-homologous genes in deep subseafloor sedimentary metagenomes.</title>
        <authorList>
            <person name="Kawai M."/>
            <person name="Futagami T."/>
            <person name="Toyoda A."/>
            <person name="Takaki Y."/>
            <person name="Nishi S."/>
            <person name="Hori S."/>
            <person name="Arai W."/>
            <person name="Tsubouchi T."/>
            <person name="Morono Y."/>
            <person name="Uchiyama I."/>
            <person name="Ito T."/>
            <person name="Fujiyama A."/>
            <person name="Inagaki F."/>
            <person name="Takami H."/>
        </authorList>
    </citation>
    <scope>NUCLEOTIDE SEQUENCE</scope>
    <source>
        <strain evidence="1">Expedition CK06-06</strain>
    </source>
</reference>
<name>X0S221_9ZZZZ</name>
<proteinExistence type="predicted"/>
<comment type="caution">
    <text evidence="1">The sequence shown here is derived from an EMBL/GenBank/DDBJ whole genome shotgun (WGS) entry which is preliminary data.</text>
</comment>
<sequence>MSYERLPPKHDPEYKWAVAWMGEYIGAVQGYLVNGMTPPTWSKWLEEKIKERLDVGQ</sequence>
<dbReference type="EMBL" id="BARS01007784">
    <property type="protein sequence ID" value="GAF69306.1"/>
    <property type="molecule type" value="Genomic_DNA"/>
</dbReference>